<dbReference type="InterPro" id="IPR050054">
    <property type="entry name" value="UPRTase/APRTase"/>
</dbReference>
<gene>
    <name evidence="12" type="primary">upp</name>
    <name evidence="12" type="ORF">MNR06_09515</name>
</gene>
<dbReference type="EMBL" id="CP093442">
    <property type="protein sequence ID" value="UOE99935.1"/>
    <property type="molecule type" value="Genomic_DNA"/>
</dbReference>
<dbReference type="InterPro" id="IPR005765">
    <property type="entry name" value="UPRT"/>
</dbReference>
<feature type="domain" description="Phosphoribosyltransferase" evidence="11">
    <location>
        <begin position="6"/>
        <end position="208"/>
    </location>
</feature>
<name>A0ABY4C8I3_9BACT</name>
<dbReference type="Gene3D" id="3.40.50.2020">
    <property type="match status" value="1"/>
</dbReference>
<protein>
    <recommendedName>
        <fullName evidence="4 10">Uracil phosphoribosyltransferase</fullName>
        <ecNumber evidence="4 10">2.4.2.9</ecNumber>
    </recommendedName>
</protein>
<organism evidence="12 13">
    <name type="scientific">Bdellovibrio reynosensis</name>
    <dbReference type="NCBI Taxonomy" id="2835041"/>
    <lineage>
        <taxon>Bacteria</taxon>
        <taxon>Pseudomonadati</taxon>
        <taxon>Bdellovibrionota</taxon>
        <taxon>Bdellovibrionia</taxon>
        <taxon>Bdellovibrionales</taxon>
        <taxon>Pseudobdellovibrionaceae</taxon>
        <taxon>Bdellovibrio</taxon>
    </lineage>
</organism>
<reference evidence="12" key="1">
    <citation type="submission" date="2022-03" db="EMBL/GenBank/DDBJ databases">
        <title>Genome Identification and Characterization of new species Bdellovibrio reynosense LBG001 sp. nov. from a Mexico soil sample.</title>
        <authorList>
            <person name="Camilli A."/>
            <person name="Ajao Y."/>
            <person name="Guo X."/>
        </authorList>
    </citation>
    <scope>NUCLEOTIDE SEQUENCE</scope>
    <source>
        <strain evidence="12">LBG001</strain>
    </source>
</reference>
<accession>A0ABY4C8I3</accession>
<dbReference type="GO" id="GO:0004845">
    <property type="term" value="F:uracil phosphoribosyltransferase activity"/>
    <property type="evidence" value="ECO:0007669"/>
    <property type="project" value="UniProtKB-EC"/>
</dbReference>
<keyword evidence="8" id="KW-0547">Nucleotide-binding</keyword>
<evidence type="ECO:0000256" key="5">
    <source>
        <dbReference type="ARBA" id="ARBA00022533"/>
    </source>
</evidence>
<dbReference type="PANTHER" id="PTHR32315">
    <property type="entry name" value="ADENINE PHOSPHORIBOSYLTRANSFERASE"/>
    <property type="match status" value="1"/>
</dbReference>
<evidence type="ECO:0000256" key="1">
    <source>
        <dbReference type="ARBA" id="ARBA00001946"/>
    </source>
</evidence>
<evidence type="ECO:0000256" key="2">
    <source>
        <dbReference type="ARBA" id="ARBA00005180"/>
    </source>
</evidence>
<dbReference type="CDD" id="cd06223">
    <property type="entry name" value="PRTases_typeI"/>
    <property type="match status" value="1"/>
</dbReference>
<evidence type="ECO:0000256" key="8">
    <source>
        <dbReference type="ARBA" id="ARBA00022741"/>
    </source>
</evidence>
<dbReference type="SUPFAM" id="SSF53271">
    <property type="entry name" value="PRTase-like"/>
    <property type="match status" value="1"/>
</dbReference>
<dbReference type="PANTHER" id="PTHR32315:SF4">
    <property type="entry name" value="URACIL PHOSPHORIBOSYLTRANSFERASE, CHLOROPLASTIC"/>
    <property type="match status" value="1"/>
</dbReference>
<evidence type="ECO:0000256" key="4">
    <source>
        <dbReference type="ARBA" id="ARBA00011894"/>
    </source>
</evidence>
<evidence type="ECO:0000313" key="13">
    <source>
        <dbReference type="Proteomes" id="UP000830116"/>
    </source>
</evidence>
<keyword evidence="6 12" id="KW-0328">Glycosyltransferase</keyword>
<evidence type="ECO:0000259" key="11">
    <source>
        <dbReference type="Pfam" id="PF14681"/>
    </source>
</evidence>
<keyword evidence="7 12" id="KW-0808">Transferase</keyword>
<evidence type="ECO:0000256" key="3">
    <source>
        <dbReference type="ARBA" id="ARBA00009516"/>
    </source>
</evidence>
<evidence type="ECO:0000256" key="6">
    <source>
        <dbReference type="ARBA" id="ARBA00022676"/>
    </source>
</evidence>
<comment type="cofactor">
    <cofactor evidence="1">
        <name>Mg(2+)</name>
        <dbReference type="ChEBI" id="CHEBI:18420"/>
    </cofactor>
</comment>
<proteinExistence type="inferred from homology"/>
<evidence type="ECO:0000256" key="10">
    <source>
        <dbReference type="NCBIfam" id="TIGR01091"/>
    </source>
</evidence>
<dbReference type="RefSeq" id="WP_243535420.1">
    <property type="nucleotide sequence ID" value="NZ_CP093442.1"/>
</dbReference>
<keyword evidence="5" id="KW-0021">Allosteric enzyme</keyword>
<dbReference type="NCBIfam" id="NF001097">
    <property type="entry name" value="PRK00129.1"/>
    <property type="match status" value="1"/>
</dbReference>
<dbReference type="Proteomes" id="UP000830116">
    <property type="component" value="Chromosome"/>
</dbReference>
<dbReference type="EC" id="2.4.2.9" evidence="4 10"/>
<evidence type="ECO:0000256" key="7">
    <source>
        <dbReference type="ARBA" id="ARBA00022679"/>
    </source>
</evidence>
<keyword evidence="9" id="KW-0342">GTP-binding</keyword>
<dbReference type="Pfam" id="PF14681">
    <property type="entry name" value="UPRTase"/>
    <property type="match status" value="1"/>
</dbReference>
<dbReference type="InterPro" id="IPR029057">
    <property type="entry name" value="PRTase-like"/>
</dbReference>
<evidence type="ECO:0000313" key="12">
    <source>
        <dbReference type="EMBL" id="UOE99935.1"/>
    </source>
</evidence>
<comment type="pathway">
    <text evidence="2">Pyrimidine metabolism; UMP biosynthesis via salvage pathway; UMP from uracil: step 1/1.</text>
</comment>
<sequence length="209" mass="23801">MNQVKVIDHPLLRHKLGYLRDKDTYSHEFREIVKEVSKILVYEAMRDWKHLEPIAIETPIAKTMAERIVKPPIVVSIMRAGNGMLDAVLSMIPRASTGFIGIYRDKFIHNTVEYYFKMPQDVQNKEIILCDPLIATADTIVAAIDRLKNYGVGKIKVISILASKTGLERILHFHPDVEIYTVNIEEQINELGYLVPGLGDAGDRLFQTK</sequence>
<comment type="similarity">
    <text evidence="3">Belongs to the UPRTase family.</text>
</comment>
<evidence type="ECO:0000256" key="9">
    <source>
        <dbReference type="ARBA" id="ARBA00023134"/>
    </source>
</evidence>
<dbReference type="NCBIfam" id="TIGR01091">
    <property type="entry name" value="upp"/>
    <property type="match status" value="1"/>
</dbReference>
<keyword evidence="13" id="KW-1185">Reference proteome</keyword>
<dbReference type="InterPro" id="IPR000836">
    <property type="entry name" value="PRTase_dom"/>
</dbReference>